<dbReference type="PROSITE" id="PS01071">
    <property type="entry name" value="GRPE"/>
    <property type="match status" value="1"/>
</dbReference>
<gene>
    <name evidence="3" type="primary">grpE</name>
    <name evidence="8" type="ORF">AMPC_28010</name>
</gene>
<evidence type="ECO:0000256" key="6">
    <source>
        <dbReference type="SAM" id="Coils"/>
    </source>
</evidence>
<evidence type="ECO:0000256" key="3">
    <source>
        <dbReference type="HAMAP-Rule" id="MF_01151"/>
    </source>
</evidence>
<keyword evidence="3" id="KW-0963">Cytoplasm</keyword>
<evidence type="ECO:0000313" key="9">
    <source>
        <dbReference type="Proteomes" id="UP001162734"/>
    </source>
</evidence>
<dbReference type="HAMAP" id="MF_01151">
    <property type="entry name" value="GrpE"/>
    <property type="match status" value="1"/>
</dbReference>
<proteinExistence type="inferred from homology"/>
<keyword evidence="6" id="KW-0175">Coiled coil</keyword>
<dbReference type="EMBL" id="AP025592">
    <property type="protein sequence ID" value="BDG09688.1"/>
    <property type="molecule type" value="Genomic_DNA"/>
</dbReference>
<keyword evidence="2 3" id="KW-0143">Chaperone</keyword>
<dbReference type="SUPFAM" id="SSF58014">
    <property type="entry name" value="Coiled-coil domain of nucleotide exchange factor GrpE"/>
    <property type="match status" value="1"/>
</dbReference>
<feature type="region of interest" description="Disordered" evidence="7">
    <location>
        <begin position="212"/>
        <end position="251"/>
    </location>
</feature>
<keyword evidence="3 4" id="KW-0346">Stress response</keyword>
<dbReference type="InterPro" id="IPR013805">
    <property type="entry name" value="GrpE_CC"/>
</dbReference>
<name>A0ABM7XCU5_9BACT</name>
<evidence type="ECO:0000256" key="7">
    <source>
        <dbReference type="SAM" id="MobiDB-lite"/>
    </source>
</evidence>
<evidence type="ECO:0000256" key="2">
    <source>
        <dbReference type="ARBA" id="ARBA00023186"/>
    </source>
</evidence>
<accession>A0ABM7XCU5</accession>
<dbReference type="InterPro" id="IPR000740">
    <property type="entry name" value="GrpE"/>
</dbReference>
<comment type="subunit">
    <text evidence="3">Homodimer.</text>
</comment>
<dbReference type="Gene3D" id="3.90.20.20">
    <property type="match status" value="1"/>
</dbReference>
<sequence>MSDDPKGSISADISEDAIAAAVAAVERHEPGAPVEVEVEPDAAAQAEAALAAAREELARAVEGQAKLRAELDEAQSRLLRTAADLENTRKRAAREKEELKKFAAERLLHDLVPVVDNLDRALAAAPEGDPLAGGVKLVLKSFEDALARHGVRIFSALGDPFDPRVHEAIMQVEGDAEPGTVVFQHGRGFLLAERLLRPAMVGVAVARQGAAAAEPPPAAVPAPEALPAEGEGAAAAPAAPPAAPADGAGQP</sequence>
<evidence type="ECO:0000256" key="5">
    <source>
        <dbReference type="RuleBase" id="RU004478"/>
    </source>
</evidence>
<dbReference type="PANTHER" id="PTHR21237:SF23">
    <property type="entry name" value="GRPE PROTEIN HOMOLOG, MITOCHONDRIAL"/>
    <property type="match status" value="1"/>
</dbReference>
<protein>
    <recommendedName>
        <fullName evidence="3 4">Protein GrpE</fullName>
    </recommendedName>
    <alternativeName>
        <fullName evidence="3">HSP-70 cofactor</fullName>
    </alternativeName>
</protein>
<comment type="subcellular location">
    <subcellularLocation>
        <location evidence="3">Cytoplasm</location>
    </subcellularLocation>
</comment>
<comment type="function">
    <text evidence="3 4">Participates actively in the response to hyperosmotic and heat shock by preventing the aggregation of stress-denatured proteins, in association with DnaK and GrpE. It is the nucleotide exchange factor for DnaK and may function as a thermosensor. Unfolded proteins bind initially to DnaJ; upon interaction with the DnaJ-bound protein, DnaK hydrolyzes its bound ATP, resulting in the formation of a stable complex. GrpE releases ADP from DnaK; ATP binding to DnaK triggers the release of the substrate protein, thus completing the reaction cycle. Several rounds of ATP-dependent interactions between DnaJ, DnaK and GrpE are required for fully efficient folding.</text>
</comment>
<dbReference type="PRINTS" id="PR00773">
    <property type="entry name" value="GRPEPROTEIN"/>
</dbReference>
<reference evidence="9" key="1">
    <citation type="journal article" date="2022" name="Int. J. Syst. Evol. Microbiol.">
        <title>Anaeromyxobacter oryzae sp. nov., Anaeromyxobacter diazotrophicus sp. nov. and Anaeromyxobacter paludicola sp. nov., isolated from paddy soils.</title>
        <authorList>
            <person name="Itoh H."/>
            <person name="Xu Z."/>
            <person name="Mise K."/>
            <person name="Masuda Y."/>
            <person name="Ushijima N."/>
            <person name="Hayakawa C."/>
            <person name="Shiratori Y."/>
            <person name="Senoo K."/>
        </authorList>
    </citation>
    <scope>NUCLEOTIDE SEQUENCE [LARGE SCALE GENOMIC DNA]</scope>
    <source>
        <strain evidence="9">Red630</strain>
    </source>
</reference>
<keyword evidence="9" id="KW-1185">Reference proteome</keyword>
<dbReference type="Proteomes" id="UP001162734">
    <property type="component" value="Chromosome"/>
</dbReference>
<dbReference type="PANTHER" id="PTHR21237">
    <property type="entry name" value="GRPE PROTEIN"/>
    <property type="match status" value="1"/>
</dbReference>
<dbReference type="InterPro" id="IPR009012">
    <property type="entry name" value="GrpE_head"/>
</dbReference>
<dbReference type="RefSeq" id="WP_248341961.1">
    <property type="nucleotide sequence ID" value="NZ_AP025592.1"/>
</dbReference>
<evidence type="ECO:0000313" key="8">
    <source>
        <dbReference type="EMBL" id="BDG09688.1"/>
    </source>
</evidence>
<dbReference type="SUPFAM" id="SSF51064">
    <property type="entry name" value="Head domain of nucleotide exchange factor GrpE"/>
    <property type="match status" value="1"/>
</dbReference>
<evidence type="ECO:0000256" key="4">
    <source>
        <dbReference type="RuleBase" id="RU000639"/>
    </source>
</evidence>
<comment type="similarity">
    <text evidence="1 3 5">Belongs to the GrpE family.</text>
</comment>
<organism evidence="8 9">
    <name type="scientific">Anaeromyxobacter paludicola</name>
    <dbReference type="NCBI Taxonomy" id="2918171"/>
    <lineage>
        <taxon>Bacteria</taxon>
        <taxon>Pseudomonadati</taxon>
        <taxon>Myxococcota</taxon>
        <taxon>Myxococcia</taxon>
        <taxon>Myxococcales</taxon>
        <taxon>Cystobacterineae</taxon>
        <taxon>Anaeromyxobacteraceae</taxon>
        <taxon>Anaeromyxobacter</taxon>
    </lineage>
</organism>
<evidence type="ECO:0000256" key="1">
    <source>
        <dbReference type="ARBA" id="ARBA00009054"/>
    </source>
</evidence>
<dbReference type="Pfam" id="PF01025">
    <property type="entry name" value="GrpE"/>
    <property type="match status" value="1"/>
</dbReference>
<feature type="coiled-coil region" evidence="6">
    <location>
        <begin position="43"/>
        <end position="105"/>
    </location>
</feature>
<dbReference type="Gene3D" id="2.30.22.10">
    <property type="entry name" value="Head domain of nucleotide exchange factor GrpE"/>
    <property type="match status" value="1"/>
</dbReference>
<dbReference type="CDD" id="cd00446">
    <property type="entry name" value="GrpE"/>
    <property type="match status" value="1"/>
</dbReference>
<feature type="compositionally biased region" description="Low complexity" evidence="7">
    <location>
        <begin position="221"/>
        <end position="237"/>
    </location>
</feature>